<sequence>FWRELNTYRELVGSKPLTLKTTLCISAKTRAEKMAKHHQLMPDNENEYEELIIFAPHGYGIYSLKILFDDAFFNNFRGNSINKRSDFTRLLAKNLQIVGIGMVRSGYGVYICIKFSSSFW</sequence>
<accession>A0A0N5BJI8</accession>
<dbReference type="Pfam" id="PF00188">
    <property type="entry name" value="CAP"/>
    <property type="match status" value="1"/>
</dbReference>
<dbReference type="SUPFAM" id="SSF55797">
    <property type="entry name" value="PR-1-like"/>
    <property type="match status" value="1"/>
</dbReference>
<dbReference type="Proteomes" id="UP000046392">
    <property type="component" value="Unplaced"/>
</dbReference>
<dbReference type="InterPro" id="IPR014044">
    <property type="entry name" value="CAP_dom"/>
</dbReference>
<dbReference type="WBParaSite" id="SPAL_0000611400.1">
    <property type="protein sequence ID" value="SPAL_0000611400.1"/>
    <property type="gene ID" value="SPAL_0000611400"/>
</dbReference>
<dbReference type="InterPro" id="IPR035940">
    <property type="entry name" value="CAP_sf"/>
</dbReference>
<dbReference type="Gene3D" id="3.40.33.10">
    <property type="entry name" value="CAP"/>
    <property type="match status" value="1"/>
</dbReference>
<organism evidence="2 3">
    <name type="scientific">Strongyloides papillosus</name>
    <name type="common">Intestinal threadworm</name>
    <dbReference type="NCBI Taxonomy" id="174720"/>
    <lineage>
        <taxon>Eukaryota</taxon>
        <taxon>Metazoa</taxon>
        <taxon>Ecdysozoa</taxon>
        <taxon>Nematoda</taxon>
        <taxon>Chromadorea</taxon>
        <taxon>Rhabditida</taxon>
        <taxon>Tylenchina</taxon>
        <taxon>Panagrolaimomorpha</taxon>
        <taxon>Strongyloidoidea</taxon>
        <taxon>Strongyloididae</taxon>
        <taxon>Strongyloides</taxon>
    </lineage>
</organism>
<evidence type="ECO:0000313" key="2">
    <source>
        <dbReference type="Proteomes" id="UP000046392"/>
    </source>
</evidence>
<keyword evidence="2" id="KW-1185">Reference proteome</keyword>
<protein>
    <submittedName>
        <fullName evidence="3">SCP domain-containing protein</fullName>
    </submittedName>
</protein>
<evidence type="ECO:0000313" key="3">
    <source>
        <dbReference type="WBParaSite" id="SPAL_0000611400.1"/>
    </source>
</evidence>
<reference evidence="3" key="1">
    <citation type="submission" date="2017-02" db="UniProtKB">
        <authorList>
            <consortium name="WormBaseParasite"/>
        </authorList>
    </citation>
    <scope>IDENTIFICATION</scope>
</reference>
<name>A0A0N5BJI8_STREA</name>
<evidence type="ECO:0000259" key="1">
    <source>
        <dbReference type="Pfam" id="PF00188"/>
    </source>
</evidence>
<feature type="domain" description="SCP" evidence="1">
    <location>
        <begin position="3"/>
        <end position="111"/>
    </location>
</feature>
<proteinExistence type="predicted"/>
<dbReference type="AlphaFoldDB" id="A0A0N5BJI8"/>